<sequence>MDGSKAPGLDGSLPPMFFQKTWSVFEHDIYHVVSSFLNRGHMLRELNLTNMSLIPKTESPASISDYRPIGLCNVVYKIISKVLTNRL</sequence>
<organism evidence="1 2">
    <name type="scientific">Senna tora</name>
    <dbReference type="NCBI Taxonomy" id="362788"/>
    <lineage>
        <taxon>Eukaryota</taxon>
        <taxon>Viridiplantae</taxon>
        <taxon>Streptophyta</taxon>
        <taxon>Embryophyta</taxon>
        <taxon>Tracheophyta</taxon>
        <taxon>Spermatophyta</taxon>
        <taxon>Magnoliopsida</taxon>
        <taxon>eudicotyledons</taxon>
        <taxon>Gunneridae</taxon>
        <taxon>Pentapetalae</taxon>
        <taxon>rosids</taxon>
        <taxon>fabids</taxon>
        <taxon>Fabales</taxon>
        <taxon>Fabaceae</taxon>
        <taxon>Caesalpinioideae</taxon>
        <taxon>Cassia clade</taxon>
        <taxon>Senna</taxon>
    </lineage>
</organism>
<dbReference type="OrthoDB" id="1938551at2759"/>
<dbReference type="PANTHER" id="PTHR46890:SF48">
    <property type="entry name" value="RNA-DIRECTED DNA POLYMERASE"/>
    <property type="match status" value="1"/>
</dbReference>
<keyword evidence="1" id="KW-0808">Transferase</keyword>
<dbReference type="InterPro" id="IPR052343">
    <property type="entry name" value="Retrotransposon-Effector_Assoc"/>
</dbReference>
<dbReference type="PANTHER" id="PTHR46890">
    <property type="entry name" value="NON-LTR RETROLELEMENT REVERSE TRANSCRIPTASE-LIKE PROTEIN-RELATED"/>
    <property type="match status" value="1"/>
</dbReference>
<keyword evidence="2" id="KW-1185">Reference proteome</keyword>
<name>A0A834XBC2_9FABA</name>
<protein>
    <submittedName>
        <fullName evidence="1">Reverse transcriptase</fullName>
    </submittedName>
</protein>
<dbReference type="AlphaFoldDB" id="A0A834XBC2"/>
<dbReference type="Proteomes" id="UP000634136">
    <property type="component" value="Unassembled WGS sequence"/>
</dbReference>
<dbReference type="GO" id="GO:0003964">
    <property type="term" value="F:RNA-directed DNA polymerase activity"/>
    <property type="evidence" value="ECO:0007669"/>
    <property type="project" value="UniProtKB-KW"/>
</dbReference>
<evidence type="ECO:0000313" key="2">
    <source>
        <dbReference type="Proteomes" id="UP000634136"/>
    </source>
</evidence>
<dbReference type="EMBL" id="JAAIUW010000002">
    <property type="protein sequence ID" value="KAF7841945.1"/>
    <property type="molecule type" value="Genomic_DNA"/>
</dbReference>
<proteinExistence type="predicted"/>
<keyword evidence="1" id="KW-0548">Nucleotidyltransferase</keyword>
<accession>A0A834XBC2</accession>
<reference evidence="1" key="1">
    <citation type="submission" date="2020-09" db="EMBL/GenBank/DDBJ databases">
        <title>Genome-Enabled Discovery of Anthraquinone Biosynthesis in Senna tora.</title>
        <authorList>
            <person name="Kang S.-H."/>
            <person name="Pandey R.P."/>
            <person name="Lee C.-M."/>
            <person name="Sim J.-S."/>
            <person name="Jeong J.-T."/>
            <person name="Choi B.-S."/>
            <person name="Jung M."/>
            <person name="Ginzburg D."/>
            <person name="Zhao K."/>
            <person name="Won S.Y."/>
            <person name="Oh T.-J."/>
            <person name="Yu Y."/>
            <person name="Kim N.-H."/>
            <person name="Lee O.R."/>
            <person name="Lee T.-H."/>
            <person name="Bashyal P."/>
            <person name="Kim T.-S."/>
            <person name="Lee W.-H."/>
            <person name="Kawkins C."/>
            <person name="Kim C.-K."/>
            <person name="Kim J.S."/>
            <person name="Ahn B.O."/>
            <person name="Rhee S.Y."/>
            <person name="Sohng J.K."/>
        </authorList>
    </citation>
    <scope>NUCLEOTIDE SEQUENCE</scope>
    <source>
        <tissue evidence="1">Leaf</tissue>
    </source>
</reference>
<comment type="caution">
    <text evidence="1">The sequence shown here is derived from an EMBL/GenBank/DDBJ whole genome shotgun (WGS) entry which is preliminary data.</text>
</comment>
<evidence type="ECO:0000313" key="1">
    <source>
        <dbReference type="EMBL" id="KAF7841945.1"/>
    </source>
</evidence>
<keyword evidence="1" id="KW-0695">RNA-directed DNA polymerase</keyword>
<gene>
    <name evidence="1" type="ORF">G2W53_004243</name>
</gene>